<evidence type="ECO:0000313" key="3">
    <source>
        <dbReference type="EMBL" id="SNC64335.1"/>
    </source>
</evidence>
<dbReference type="GO" id="GO:0009103">
    <property type="term" value="P:lipopolysaccharide biosynthetic process"/>
    <property type="evidence" value="ECO:0007669"/>
    <property type="project" value="TreeGrafter"/>
</dbReference>
<proteinExistence type="predicted"/>
<reference evidence="4" key="1">
    <citation type="submission" date="2017-06" db="EMBL/GenBank/DDBJ databases">
        <authorList>
            <person name="Varghese N."/>
            <person name="Submissions S."/>
        </authorList>
    </citation>
    <scope>NUCLEOTIDE SEQUENCE [LARGE SCALE GENOMIC DNA]</scope>
    <source>
        <strain evidence="4">DSM 11116</strain>
    </source>
</reference>
<feature type="transmembrane region" description="Helical" evidence="1">
    <location>
        <begin position="154"/>
        <end position="172"/>
    </location>
</feature>
<feature type="transmembrane region" description="Helical" evidence="1">
    <location>
        <begin position="320"/>
        <end position="336"/>
    </location>
</feature>
<feature type="transmembrane region" description="Helical" evidence="1">
    <location>
        <begin position="184"/>
        <end position="204"/>
    </location>
</feature>
<keyword evidence="1" id="KW-0472">Membrane</keyword>
<dbReference type="GO" id="GO:0016787">
    <property type="term" value="F:hydrolase activity"/>
    <property type="evidence" value="ECO:0007669"/>
    <property type="project" value="UniProtKB-KW"/>
</dbReference>
<feature type="transmembrane region" description="Helical" evidence="1">
    <location>
        <begin position="216"/>
        <end position="236"/>
    </location>
</feature>
<dbReference type="RefSeq" id="WP_170934700.1">
    <property type="nucleotide sequence ID" value="NZ_FYEW01000001.1"/>
</dbReference>
<keyword evidence="4" id="KW-1185">Reference proteome</keyword>
<dbReference type="GO" id="GO:0016747">
    <property type="term" value="F:acyltransferase activity, transferring groups other than amino-acyl groups"/>
    <property type="evidence" value="ECO:0007669"/>
    <property type="project" value="InterPro"/>
</dbReference>
<dbReference type="EMBL" id="FYEW01000001">
    <property type="protein sequence ID" value="SNC64335.1"/>
    <property type="molecule type" value="Genomic_DNA"/>
</dbReference>
<feature type="transmembrane region" description="Helical" evidence="1">
    <location>
        <begin position="281"/>
        <end position="300"/>
    </location>
</feature>
<accession>A0A212TED9</accession>
<dbReference type="Pfam" id="PF01757">
    <property type="entry name" value="Acyl_transf_3"/>
    <property type="match status" value="1"/>
</dbReference>
<keyword evidence="3" id="KW-0808">Transferase</keyword>
<organism evidence="3 4">
    <name type="scientific">Hymenobacter gelipurpurascens</name>
    <dbReference type="NCBI Taxonomy" id="89968"/>
    <lineage>
        <taxon>Bacteria</taxon>
        <taxon>Pseudomonadati</taxon>
        <taxon>Bacteroidota</taxon>
        <taxon>Cytophagia</taxon>
        <taxon>Cytophagales</taxon>
        <taxon>Hymenobacteraceae</taxon>
        <taxon>Hymenobacter</taxon>
    </lineage>
</organism>
<dbReference type="GO" id="GO:0016020">
    <property type="term" value="C:membrane"/>
    <property type="evidence" value="ECO:0007669"/>
    <property type="project" value="TreeGrafter"/>
</dbReference>
<name>A0A212TED9_9BACT</name>
<dbReference type="AlphaFoldDB" id="A0A212TED9"/>
<protein>
    <submittedName>
        <fullName evidence="3">Peptidoglycan/LPS O-acetylase OafA/YrhL, contains acyltransferase and SGNH-hydrolase domains</fullName>
    </submittedName>
</protein>
<evidence type="ECO:0000259" key="2">
    <source>
        <dbReference type="Pfam" id="PF01757"/>
    </source>
</evidence>
<feature type="transmembrane region" description="Helical" evidence="1">
    <location>
        <begin position="248"/>
        <end position="269"/>
    </location>
</feature>
<dbReference type="PANTHER" id="PTHR23028">
    <property type="entry name" value="ACETYLTRANSFERASE"/>
    <property type="match status" value="1"/>
</dbReference>
<feature type="domain" description="Acyltransferase 3" evidence="2">
    <location>
        <begin position="1"/>
        <end position="333"/>
    </location>
</feature>
<keyword evidence="3" id="KW-0012">Acyltransferase</keyword>
<feature type="transmembrane region" description="Helical" evidence="1">
    <location>
        <begin position="127"/>
        <end position="147"/>
    </location>
</feature>
<evidence type="ECO:0000313" key="4">
    <source>
        <dbReference type="Proteomes" id="UP000198131"/>
    </source>
</evidence>
<sequence>MRALAALLIFIAHYPPVLSAPNPLLERAIDVVTAELHIGVSIFFTLSGYLLSRRYFSTLGRHNVGAFLWRRFARIYPLYFLLCSISFLRVYGRPGFPASNWWPEYLLNITLLKGFSQRWYLTGIPPAWSLVVEESFYLLLPVLVLLARRFSLKVWLAVPVILLASGLLLSLVLRDTGWMESYLFVLQATFFGRAGEFLIGAAFAQMSATRFPHATSLGLGGMLLALAALVGIHAGFNLSVSIHILPGLLVNNWVLPLATGLFLHGLAAHQSGLRTFLSSKPLLVAGYCSYAFYLLHLSFFSEFVLARLHRHAPSWPPTPVLFLLTMGASLGLYYLVEKPMRLWLLHLFPLSGR</sequence>
<dbReference type="InterPro" id="IPR050879">
    <property type="entry name" value="Acyltransferase_3"/>
</dbReference>
<evidence type="ECO:0000256" key="1">
    <source>
        <dbReference type="SAM" id="Phobius"/>
    </source>
</evidence>
<keyword evidence="1" id="KW-1133">Transmembrane helix</keyword>
<dbReference type="InterPro" id="IPR002656">
    <property type="entry name" value="Acyl_transf_3_dom"/>
</dbReference>
<feature type="transmembrane region" description="Helical" evidence="1">
    <location>
        <begin position="72"/>
        <end position="92"/>
    </location>
</feature>
<keyword evidence="1" id="KW-0812">Transmembrane</keyword>
<feature type="transmembrane region" description="Helical" evidence="1">
    <location>
        <begin position="29"/>
        <end position="51"/>
    </location>
</feature>
<keyword evidence="3" id="KW-0378">Hydrolase</keyword>
<dbReference type="Proteomes" id="UP000198131">
    <property type="component" value="Unassembled WGS sequence"/>
</dbReference>
<dbReference type="PANTHER" id="PTHR23028:SF53">
    <property type="entry name" value="ACYL_TRANSF_3 DOMAIN-CONTAINING PROTEIN"/>
    <property type="match status" value="1"/>
</dbReference>
<gene>
    <name evidence="3" type="ORF">SAMN06265337_1059</name>
</gene>